<comment type="caution">
    <text evidence="2">The sequence shown here is derived from an EMBL/GenBank/DDBJ whole genome shotgun (WGS) entry which is preliminary data.</text>
</comment>
<feature type="compositionally biased region" description="Acidic residues" evidence="1">
    <location>
        <begin position="72"/>
        <end position="83"/>
    </location>
</feature>
<reference evidence="3" key="1">
    <citation type="submission" date="2018-09" db="EMBL/GenBank/DDBJ databases">
        <authorList>
            <person name="Livingstone P.G."/>
            <person name="Whitworth D.E."/>
        </authorList>
    </citation>
    <scope>NUCLEOTIDE SEQUENCE [LARGE SCALE GENOMIC DNA]</scope>
    <source>
        <strain evidence="3">CA054A</strain>
    </source>
</reference>
<name>A0A3A8GZD2_9BACT</name>
<dbReference type="EMBL" id="RAVZ01000784">
    <property type="protein sequence ID" value="RKG64242.1"/>
    <property type="molecule type" value="Genomic_DNA"/>
</dbReference>
<organism evidence="2 3">
    <name type="scientific">Corallococcus terminator</name>
    <dbReference type="NCBI Taxonomy" id="2316733"/>
    <lineage>
        <taxon>Bacteria</taxon>
        <taxon>Pseudomonadati</taxon>
        <taxon>Myxococcota</taxon>
        <taxon>Myxococcia</taxon>
        <taxon>Myxococcales</taxon>
        <taxon>Cystobacterineae</taxon>
        <taxon>Myxococcaceae</taxon>
        <taxon>Corallococcus</taxon>
    </lineage>
</organism>
<dbReference type="AlphaFoldDB" id="A0A3A8GZD2"/>
<dbReference type="RefSeq" id="WP_208726785.1">
    <property type="nucleotide sequence ID" value="NZ_RAVZ01000784.1"/>
</dbReference>
<accession>A0A3A8GZD2</accession>
<evidence type="ECO:0000256" key="1">
    <source>
        <dbReference type="SAM" id="MobiDB-lite"/>
    </source>
</evidence>
<gene>
    <name evidence="2" type="ORF">D7V88_42145</name>
</gene>
<dbReference type="Proteomes" id="UP000268094">
    <property type="component" value="Unassembled WGS sequence"/>
</dbReference>
<evidence type="ECO:0000313" key="3">
    <source>
        <dbReference type="Proteomes" id="UP000268094"/>
    </source>
</evidence>
<sequence length="102" mass="10748">MQNRPSRPGWTPGAGSEDSTTNERPMRKSEDTEPSSLPPGKGPAKARAGWTPGSGADDATEGAGPSPLALGPDEEEDFDDEHTDVDKPQRPVANPASERRSP</sequence>
<keyword evidence="3" id="KW-1185">Reference proteome</keyword>
<proteinExistence type="predicted"/>
<feature type="non-terminal residue" evidence="2">
    <location>
        <position position="102"/>
    </location>
</feature>
<protein>
    <submittedName>
        <fullName evidence="2">Uncharacterized protein</fullName>
    </submittedName>
</protein>
<feature type="region of interest" description="Disordered" evidence="1">
    <location>
        <begin position="1"/>
        <end position="102"/>
    </location>
</feature>
<evidence type="ECO:0000313" key="2">
    <source>
        <dbReference type="EMBL" id="RKG64242.1"/>
    </source>
</evidence>